<reference evidence="2" key="1">
    <citation type="journal article" date="2017" name="Front. Plant Sci.">
        <title>Climate Clever Clovers: New Paradigm to Reduce the Environmental Footprint of Ruminants by Breeding Low Methanogenic Forages Utilizing Haplotype Variation.</title>
        <authorList>
            <person name="Kaur P."/>
            <person name="Appels R."/>
            <person name="Bayer P.E."/>
            <person name="Keeble-Gagnere G."/>
            <person name="Wang J."/>
            <person name="Hirakawa H."/>
            <person name="Shirasawa K."/>
            <person name="Vercoe P."/>
            <person name="Stefanova K."/>
            <person name="Durmic Z."/>
            <person name="Nichols P."/>
            <person name="Revell C."/>
            <person name="Isobe S.N."/>
            <person name="Edwards D."/>
            <person name="Erskine W."/>
        </authorList>
    </citation>
    <scope>NUCLEOTIDE SEQUENCE [LARGE SCALE GENOMIC DNA]</scope>
    <source>
        <strain evidence="2">cv. Daliak</strain>
    </source>
</reference>
<gene>
    <name evidence="1" type="ORF">TSUD_143630</name>
</gene>
<evidence type="ECO:0000313" key="2">
    <source>
        <dbReference type="Proteomes" id="UP000242715"/>
    </source>
</evidence>
<sequence length="72" mass="8411">MNGMSFIWKTRKMLELDWKESIYHSYRETNACANNFANMRANGGLNMIYYELVPAQISSIYFANFSEVSVLE</sequence>
<name>A0A2Z6N4I7_TRISU</name>
<accession>A0A2Z6N4I7</accession>
<protein>
    <recommendedName>
        <fullName evidence="3">RNase H type-1 domain-containing protein</fullName>
    </recommendedName>
</protein>
<evidence type="ECO:0008006" key="3">
    <source>
        <dbReference type="Google" id="ProtNLM"/>
    </source>
</evidence>
<keyword evidence="2" id="KW-1185">Reference proteome</keyword>
<dbReference type="EMBL" id="DF973440">
    <property type="protein sequence ID" value="GAU30915.1"/>
    <property type="molecule type" value="Genomic_DNA"/>
</dbReference>
<dbReference type="AlphaFoldDB" id="A0A2Z6N4I7"/>
<organism evidence="1 2">
    <name type="scientific">Trifolium subterraneum</name>
    <name type="common">Subterranean clover</name>
    <dbReference type="NCBI Taxonomy" id="3900"/>
    <lineage>
        <taxon>Eukaryota</taxon>
        <taxon>Viridiplantae</taxon>
        <taxon>Streptophyta</taxon>
        <taxon>Embryophyta</taxon>
        <taxon>Tracheophyta</taxon>
        <taxon>Spermatophyta</taxon>
        <taxon>Magnoliopsida</taxon>
        <taxon>eudicotyledons</taxon>
        <taxon>Gunneridae</taxon>
        <taxon>Pentapetalae</taxon>
        <taxon>rosids</taxon>
        <taxon>fabids</taxon>
        <taxon>Fabales</taxon>
        <taxon>Fabaceae</taxon>
        <taxon>Papilionoideae</taxon>
        <taxon>50 kb inversion clade</taxon>
        <taxon>NPAAA clade</taxon>
        <taxon>Hologalegina</taxon>
        <taxon>IRL clade</taxon>
        <taxon>Trifolieae</taxon>
        <taxon>Trifolium</taxon>
    </lineage>
</organism>
<proteinExistence type="predicted"/>
<dbReference type="Proteomes" id="UP000242715">
    <property type="component" value="Unassembled WGS sequence"/>
</dbReference>
<evidence type="ECO:0000313" key="1">
    <source>
        <dbReference type="EMBL" id="GAU30915.1"/>
    </source>
</evidence>